<evidence type="ECO:0000313" key="16">
    <source>
        <dbReference type="EMBL" id="MDQ6596272.1"/>
    </source>
</evidence>
<feature type="transmembrane region" description="Helical" evidence="12">
    <location>
        <begin position="328"/>
        <end position="349"/>
    </location>
</feature>
<dbReference type="NCBIfam" id="TIGR00830">
    <property type="entry name" value="PTBA"/>
    <property type="match status" value="1"/>
</dbReference>
<dbReference type="GO" id="GO:0009401">
    <property type="term" value="P:phosphoenolpyruvate-dependent sugar phosphotransferase system"/>
    <property type="evidence" value="ECO:0007669"/>
    <property type="project" value="UniProtKB-KW"/>
</dbReference>
<evidence type="ECO:0000256" key="3">
    <source>
        <dbReference type="ARBA" id="ARBA00022475"/>
    </source>
</evidence>
<feature type="transmembrane region" description="Helical" evidence="12">
    <location>
        <begin position="12"/>
        <end position="29"/>
    </location>
</feature>
<dbReference type="FunFam" id="2.70.70.10:FF:000001">
    <property type="entry name" value="PTS system glucose-specific IIA component"/>
    <property type="match status" value="1"/>
</dbReference>
<comment type="subcellular location">
    <subcellularLocation>
        <location evidence="1">Cell membrane</location>
        <topology evidence="1">Multi-pass membrane protein</topology>
    </subcellularLocation>
</comment>
<dbReference type="GO" id="GO:0015572">
    <property type="term" value="F:N-acetylglucosamine transmembrane transporter activity"/>
    <property type="evidence" value="ECO:0007669"/>
    <property type="project" value="InterPro"/>
</dbReference>
<keyword evidence="7 12" id="KW-0812">Transmembrane</keyword>
<keyword evidence="4" id="KW-0762">Sugar transport</keyword>
<dbReference type="GO" id="GO:0015764">
    <property type="term" value="P:N-acetylglucosamine transport"/>
    <property type="evidence" value="ECO:0007669"/>
    <property type="project" value="TreeGrafter"/>
</dbReference>
<dbReference type="SUPFAM" id="SSF55604">
    <property type="entry name" value="Glucose permease domain IIB"/>
    <property type="match status" value="1"/>
</dbReference>
<gene>
    <name evidence="16" type="primary">nagE</name>
    <name evidence="17" type="ORF">E2K98_23555</name>
    <name evidence="16" type="ORF">RCG21_07750</name>
</gene>
<dbReference type="InterPro" id="IPR010974">
    <property type="entry name" value="PTS_IIBC_nag"/>
</dbReference>
<keyword evidence="19" id="KW-1185">Reference proteome</keyword>
<dbReference type="GO" id="GO:0103111">
    <property type="term" value="F:protein-N(pi)-phosphohistidine--N-acetyl-D-glucosamine phosphotransferase activity"/>
    <property type="evidence" value="ECO:0007669"/>
    <property type="project" value="UniProtKB-EC"/>
</dbReference>
<feature type="domain" description="PTS EIIA type-1" evidence="13">
    <location>
        <begin position="502"/>
        <end position="606"/>
    </location>
</feature>
<feature type="active site" description="Phosphocysteine intermediate; for EIIB activity" evidence="11">
    <location>
        <position position="403"/>
    </location>
</feature>
<keyword evidence="2" id="KW-0813">Transport</keyword>
<evidence type="ECO:0000259" key="13">
    <source>
        <dbReference type="PROSITE" id="PS51093"/>
    </source>
</evidence>
<evidence type="ECO:0000256" key="6">
    <source>
        <dbReference type="ARBA" id="ARBA00022683"/>
    </source>
</evidence>
<dbReference type="AlphaFoldDB" id="A0A4R5VKX0"/>
<dbReference type="PANTHER" id="PTHR30009:SF4">
    <property type="entry name" value="PTS SYSTEM N-ACETYLGLUCOSAMINE-SPECIFIC EIICBA COMPONENT"/>
    <property type="match status" value="1"/>
</dbReference>
<evidence type="ECO:0000313" key="18">
    <source>
        <dbReference type="Proteomes" id="UP000295132"/>
    </source>
</evidence>
<evidence type="ECO:0000256" key="5">
    <source>
        <dbReference type="ARBA" id="ARBA00022679"/>
    </source>
</evidence>
<evidence type="ECO:0000256" key="10">
    <source>
        <dbReference type="ARBA" id="ARBA00023136"/>
    </source>
</evidence>
<protein>
    <submittedName>
        <fullName evidence="16">N-acetylglucosamine-specific PTS transporter subunit IIBC</fullName>
        <ecNumber evidence="16">2.7.1.193</ecNumber>
    </submittedName>
    <submittedName>
        <fullName evidence="17">PTS N-acetyl glucosamine transporter subunit IIABC</fullName>
    </submittedName>
</protein>
<dbReference type="PROSITE" id="PS51103">
    <property type="entry name" value="PTS_EIIC_TYPE_1"/>
    <property type="match status" value="1"/>
</dbReference>
<evidence type="ECO:0000313" key="19">
    <source>
        <dbReference type="Proteomes" id="UP001178888"/>
    </source>
</evidence>
<feature type="domain" description="PTS EIIC type-1" evidence="15">
    <location>
        <begin position="1"/>
        <end position="361"/>
    </location>
</feature>
<dbReference type="Gene3D" id="2.70.70.10">
    <property type="entry name" value="Glucose Permease (Domain IIA)"/>
    <property type="match status" value="1"/>
</dbReference>
<reference evidence="16" key="2">
    <citation type="submission" date="2023-08" db="EMBL/GenBank/DDBJ databases">
        <title>Nitrogen cycling bacteria in agricultural field soils.</title>
        <authorList>
            <person name="Jang J."/>
        </authorList>
    </citation>
    <scope>NUCLEOTIDE SEQUENCE</scope>
    <source>
        <strain evidence="16">PS3-36</strain>
    </source>
</reference>
<dbReference type="Pfam" id="PF00367">
    <property type="entry name" value="PTS_EIIB"/>
    <property type="match status" value="1"/>
</dbReference>
<evidence type="ECO:0000256" key="11">
    <source>
        <dbReference type="PROSITE-ProRule" id="PRU00421"/>
    </source>
</evidence>
<dbReference type="Pfam" id="PF00358">
    <property type="entry name" value="PTS_EIIA_1"/>
    <property type="match status" value="1"/>
</dbReference>
<dbReference type="InterPro" id="IPR013013">
    <property type="entry name" value="PTS_EIIC_1"/>
</dbReference>
<keyword evidence="8" id="KW-0418">Kinase</keyword>
<evidence type="ECO:0000313" key="17">
    <source>
        <dbReference type="EMBL" id="TDK58410.1"/>
    </source>
</evidence>
<dbReference type="FunFam" id="3.30.1360.60:FF:000001">
    <property type="entry name" value="PTS system glucose-specific IIBC component PtsG"/>
    <property type="match status" value="1"/>
</dbReference>
<feature type="transmembrane region" description="Helical" evidence="12">
    <location>
        <begin position="252"/>
        <end position="269"/>
    </location>
</feature>
<evidence type="ECO:0000259" key="15">
    <source>
        <dbReference type="PROSITE" id="PS51103"/>
    </source>
</evidence>
<keyword evidence="6" id="KW-0598">Phosphotransferase system</keyword>
<evidence type="ECO:0000256" key="1">
    <source>
        <dbReference type="ARBA" id="ARBA00004651"/>
    </source>
</evidence>
<evidence type="ECO:0000259" key="14">
    <source>
        <dbReference type="PROSITE" id="PS51098"/>
    </source>
</evidence>
<keyword evidence="10 12" id="KW-0472">Membrane</keyword>
<dbReference type="EC" id="2.7.1.193" evidence="16"/>
<dbReference type="Pfam" id="PF02378">
    <property type="entry name" value="PTS_EIIC"/>
    <property type="match status" value="1"/>
</dbReference>
<dbReference type="Proteomes" id="UP000295132">
    <property type="component" value="Unassembled WGS sequence"/>
</dbReference>
<evidence type="ECO:0000256" key="4">
    <source>
        <dbReference type="ARBA" id="ARBA00022597"/>
    </source>
</evidence>
<dbReference type="SUPFAM" id="SSF51261">
    <property type="entry name" value="Duplicated hybrid motif"/>
    <property type="match status" value="1"/>
</dbReference>
<evidence type="ECO:0000256" key="2">
    <source>
        <dbReference type="ARBA" id="ARBA00022448"/>
    </source>
</evidence>
<dbReference type="NCBIfam" id="TIGR00826">
    <property type="entry name" value="EIIB_glc"/>
    <property type="match status" value="1"/>
</dbReference>
<dbReference type="PROSITE" id="PS51093">
    <property type="entry name" value="PTS_EIIA_TYPE_1"/>
    <property type="match status" value="1"/>
</dbReference>
<dbReference type="InterPro" id="IPR011055">
    <property type="entry name" value="Dup_hybrid_motif"/>
</dbReference>
<dbReference type="PROSITE" id="PS00371">
    <property type="entry name" value="PTS_EIIA_TYPE_1_HIS"/>
    <property type="match status" value="1"/>
</dbReference>
<keyword evidence="5 16" id="KW-0808">Transferase</keyword>
<dbReference type="GO" id="GO:0008982">
    <property type="term" value="F:protein-N(PI)-phosphohistidine-sugar phosphotransferase activity"/>
    <property type="evidence" value="ECO:0007669"/>
    <property type="project" value="InterPro"/>
</dbReference>
<dbReference type="InterPro" id="IPR050429">
    <property type="entry name" value="PTS_Glucose_EIICBA"/>
</dbReference>
<dbReference type="InterPro" id="IPR003352">
    <property type="entry name" value="PTS_EIIC"/>
</dbReference>
<dbReference type="InterPro" id="IPR036878">
    <property type="entry name" value="Glu_permease_IIB"/>
</dbReference>
<keyword evidence="3" id="KW-1003">Cell membrane</keyword>
<dbReference type="PROSITE" id="PS01035">
    <property type="entry name" value="PTS_EIIB_TYPE_1_CYS"/>
    <property type="match status" value="1"/>
</dbReference>
<comment type="caution">
    <text evidence="17">The sequence shown here is derived from an EMBL/GenBank/DDBJ whole genome shotgun (WGS) entry which is preliminary data.</text>
</comment>
<dbReference type="Gene3D" id="3.30.1360.60">
    <property type="entry name" value="Glucose permease domain IIB"/>
    <property type="match status" value="1"/>
</dbReference>
<dbReference type="RefSeq" id="WP_133338548.1">
    <property type="nucleotide sequence ID" value="NZ_JAVGVR010000001.1"/>
</dbReference>
<sequence>MLGFLQRIGKALMLPIAVLPAAGLLLRFGQPDLLNIPFIANAGNAIFANLALIFAIGVAMGFAKDNNGAAALAGAIGYLVLTEGTKAIDKNINMGVLGGILAGIIAGLLYNRFRDVKLPEWLGFFSGRRFVPIITSVAMVVLAGIAGFVWPPIQDGINSLGNWIIGLGAIGSGLFGFLNRLLIPLGLHHVLNSLFWFQFGEFQGKTGDIARFFAGDPTAGGYMTGFFPIMMFGLPAAAFAIIAAAKPEKRKSVSGMFIGLALTSFLTGITEPIEFSFMFIAPLLYGVHAVLTGLSMWITSLLGIKDGFTFSAGAIDYALNFNIAQKPLLLLLVGVVYAIIYFIIFYGLIKAFNIKTPGREDEEAAELNQDTPSTVGGNKYETMAYHFINDIGGRENITSIDNCTTRLRLNIKDMEKVKDSSLKAHGAKGIMKLNKNNLQVVVGTEVEFVADAMKRMDMNQVQVDDSITDSAAPMTDSRMELTEEDFVMPIKGEIIPLSEVPDQVFSQKMMGDGFGIIPENGSVVSPVDGEILNVFPTKHAIGIRSNQGYEILIHIGLDTVNLKGEGFTVLVNEGDKVTKGQAILNFDLEFIKKSVPSTVTPVIFTNLTKLNVKKHGQTEQGKNGILSIE</sequence>
<evidence type="ECO:0000256" key="8">
    <source>
        <dbReference type="ARBA" id="ARBA00022777"/>
    </source>
</evidence>
<feature type="transmembrane region" description="Helical" evidence="12">
    <location>
        <begin position="41"/>
        <end position="62"/>
    </location>
</feature>
<feature type="transmembrane region" description="Helical" evidence="12">
    <location>
        <begin position="225"/>
        <end position="245"/>
    </location>
</feature>
<dbReference type="InterPro" id="IPR001996">
    <property type="entry name" value="PTS_IIB_1"/>
</dbReference>
<dbReference type="PROSITE" id="PS51098">
    <property type="entry name" value="PTS_EIIB_TYPE_1"/>
    <property type="match status" value="1"/>
</dbReference>
<organism evidence="17 18">
    <name type="scientific">Bacillus salipaludis</name>
    <dbReference type="NCBI Taxonomy" id="2547811"/>
    <lineage>
        <taxon>Bacteria</taxon>
        <taxon>Bacillati</taxon>
        <taxon>Bacillota</taxon>
        <taxon>Bacilli</taxon>
        <taxon>Bacillales</taxon>
        <taxon>Bacillaceae</taxon>
        <taxon>Bacillus</taxon>
    </lineage>
</organism>
<feature type="transmembrane region" description="Helical" evidence="12">
    <location>
        <begin position="275"/>
        <end position="298"/>
    </location>
</feature>
<dbReference type="EMBL" id="JAVGVR010000001">
    <property type="protein sequence ID" value="MDQ6596272.1"/>
    <property type="molecule type" value="Genomic_DNA"/>
</dbReference>
<feature type="domain" description="PTS EIIB type-1" evidence="14">
    <location>
        <begin position="381"/>
        <end position="463"/>
    </location>
</feature>
<proteinExistence type="predicted"/>
<feature type="transmembrane region" description="Helical" evidence="12">
    <location>
        <begin position="162"/>
        <end position="183"/>
    </location>
</feature>
<evidence type="ECO:0000256" key="9">
    <source>
        <dbReference type="ARBA" id="ARBA00022989"/>
    </source>
</evidence>
<dbReference type="GO" id="GO:0019866">
    <property type="term" value="C:organelle inner membrane"/>
    <property type="evidence" value="ECO:0007669"/>
    <property type="project" value="InterPro"/>
</dbReference>
<dbReference type="InterPro" id="IPR001127">
    <property type="entry name" value="PTS_EIIA_1_perm"/>
</dbReference>
<feature type="transmembrane region" description="Helical" evidence="12">
    <location>
        <begin position="130"/>
        <end position="150"/>
    </location>
</feature>
<dbReference type="GO" id="GO:0090563">
    <property type="term" value="F:protein-phosphocysteine-sugar phosphotransferase activity"/>
    <property type="evidence" value="ECO:0007669"/>
    <property type="project" value="TreeGrafter"/>
</dbReference>
<accession>A0A4R5VKX0</accession>
<dbReference type="NCBIfam" id="TIGR01998">
    <property type="entry name" value="PTS-II-BC-nag"/>
    <property type="match status" value="1"/>
</dbReference>
<feature type="transmembrane region" description="Helical" evidence="12">
    <location>
        <begin position="92"/>
        <end position="110"/>
    </location>
</feature>
<dbReference type="EMBL" id="SMYO01000014">
    <property type="protein sequence ID" value="TDK58410.1"/>
    <property type="molecule type" value="Genomic_DNA"/>
</dbReference>
<dbReference type="GO" id="GO:0005886">
    <property type="term" value="C:plasma membrane"/>
    <property type="evidence" value="ECO:0007669"/>
    <property type="project" value="UniProtKB-SubCell"/>
</dbReference>
<dbReference type="PANTHER" id="PTHR30009">
    <property type="entry name" value="CYTOCHROME C-TYPE SYNTHESIS PROTEIN AND PTS TRANSMEMBRANE COMPONENT"/>
    <property type="match status" value="1"/>
</dbReference>
<reference evidence="17 18" key="1">
    <citation type="submission" date="2019-03" db="EMBL/GenBank/DDBJ databases">
        <title>Bacillus niacini sp. nov. a Nicotinate-Metabolizing Mesophile Isolated from Soil.</title>
        <authorList>
            <person name="Zhang G."/>
        </authorList>
    </citation>
    <scope>NUCLEOTIDE SEQUENCE [LARGE SCALE GENOMIC DNA]</scope>
    <source>
        <strain evidence="17 18">WN066</strain>
    </source>
</reference>
<dbReference type="CDD" id="cd00212">
    <property type="entry name" value="PTS_IIB_glc"/>
    <property type="match status" value="1"/>
</dbReference>
<keyword evidence="9 12" id="KW-1133">Transmembrane helix</keyword>
<dbReference type="InterPro" id="IPR018113">
    <property type="entry name" value="PTrfase_EIIB_Cys"/>
</dbReference>
<evidence type="ECO:0000256" key="7">
    <source>
        <dbReference type="ARBA" id="ARBA00022692"/>
    </source>
</evidence>
<dbReference type="Proteomes" id="UP001178888">
    <property type="component" value="Unassembled WGS sequence"/>
</dbReference>
<dbReference type="GO" id="GO:0016301">
    <property type="term" value="F:kinase activity"/>
    <property type="evidence" value="ECO:0007669"/>
    <property type="project" value="UniProtKB-KW"/>
</dbReference>
<evidence type="ECO:0000256" key="12">
    <source>
        <dbReference type="SAM" id="Phobius"/>
    </source>
</evidence>
<name>A0A4R5VKX0_9BACI</name>